<proteinExistence type="predicted"/>
<sequence>MRAGNPESPQNAISGQAQATCQLRFVVGTDPADIPALRRHLDREGFQNVEIVSRKSEAFPATRTDVDGSWVKAVTVSITRTHGKAPHILPNLAGSIPNDAFSHVLGVPTVWVPHSYGGCNQHAPNEHVLGTLSRDALRNMAGVFWDLGR</sequence>
<dbReference type="HOGENOM" id="CLU_1717183_0_0_5"/>
<evidence type="ECO:0008006" key="3">
    <source>
        <dbReference type="Google" id="ProtNLM"/>
    </source>
</evidence>
<dbReference type="Gene3D" id="3.40.630.10">
    <property type="entry name" value="Zn peptidases"/>
    <property type="match status" value="1"/>
</dbReference>
<evidence type="ECO:0000313" key="1">
    <source>
        <dbReference type="EMBL" id="CDM57752.1"/>
    </source>
</evidence>
<keyword evidence="2" id="KW-1185">Reference proteome</keyword>
<dbReference type="SUPFAM" id="SSF53187">
    <property type="entry name" value="Zn-dependent exopeptidases"/>
    <property type="match status" value="1"/>
</dbReference>
<dbReference type="AlphaFoldDB" id="W6R8Z6"/>
<reference evidence="1" key="1">
    <citation type="submission" date="2013-11" db="EMBL/GenBank/DDBJ databases">
        <title>Draft genome sequence of the broad-host-range Rhizobium sp. LPU83 strain, a member of the low-genetic diversity Oregon-like Rhizobium sp. group.</title>
        <authorList>
            <person name="Wibberg D."/>
            <person name="Puehler A."/>
            <person name="Schlueter A."/>
        </authorList>
    </citation>
    <scope>NUCLEOTIDE SEQUENCE [LARGE SCALE GENOMIC DNA]</scope>
    <source>
        <strain evidence="1">LPU83</strain>
    </source>
</reference>
<protein>
    <recommendedName>
        <fullName evidence="3">Peptidase M20 dimerisation domain-containing protein</fullName>
    </recommendedName>
</protein>
<dbReference type="Proteomes" id="UP000019443">
    <property type="component" value="Chromosome"/>
</dbReference>
<dbReference type="eggNOG" id="COG0624">
    <property type="taxonomic scope" value="Bacteria"/>
</dbReference>
<organism evidence="1 2">
    <name type="scientific">Rhizobium favelukesii</name>
    <dbReference type="NCBI Taxonomy" id="348824"/>
    <lineage>
        <taxon>Bacteria</taxon>
        <taxon>Pseudomonadati</taxon>
        <taxon>Pseudomonadota</taxon>
        <taxon>Alphaproteobacteria</taxon>
        <taxon>Hyphomicrobiales</taxon>
        <taxon>Rhizobiaceae</taxon>
        <taxon>Rhizobium/Agrobacterium group</taxon>
        <taxon>Rhizobium</taxon>
    </lineage>
</organism>
<dbReference type="KEGG" id="rhl:LPU83_2095"/>
<evidence type="ECO:0000313" key="2">
    <source>
        <dbReference type="Proteomes" id="UP000019443"/>
    </source>
</evidence>
<dbReference type="EMBL" id="HG916852">
    <property type="protein sequence ID" value="CDM57752.1"/>
    <property type="molecule type" value="Genomic_DNA"/>
</dbReference>
<dbReference type="PATRIC" id="fig|348824.6.peg.2264"/>
<accession>W6R8Z6</accession>
<name>W6R8Z6_9HYPH</name>
<gene>
    <name evidence="1" type="ORF">LPU83_2095</name>
</gene>